<gene>
    <name evidence="2" type="ORF">BOKJ2_LOCUS8649</name>
</gene>
<proteinExistence type="predicted"/>
<protein>
    <submittedName>
        <fullName evidence="2">Uncharacterized protein</fullName>
    </submittedName>
</protein>
<keyword evidence="1" id="KW-0472">Membrane</keyword>
<evidence type="ECO:0000256" key="1">
    <source>
        <dbReference type="SAM" id="Phobius"/>
    </source>
</evidence>
<reference evidence="2" key="1">
    <citation type="submission" date="2020-09" db="EMBL/GenBank/DDBJ databases">
        <authorList>
            <person name="Kikuchi T."/>
        </authorList>
    </citation>
    <scope>NUCLEOTIDE SEQUENCE</scope>
    <source>
        <strain evidence="2">SH1</strain>
    </source>
</reference>
<dbReference type="Proteomes" id="UP000783686">
    <property type="component" value="Unassembled WGS sequence"/>
</dbReference>
<comment type="caution">
    <text evidence="2">The sequence shown here is derived from an EMBL/GenBank/DDBJ whole genome shotgun (WGS) entry which is preliminary data.</text>
</comment>
<evidence type="ECO:0000313" key="2">
    <source>
        <dbReference type="EMBL" id="CAD5219848.1"/>
    </source>
</evidence>
<keyword evidence="1" id="KW-1133">Transmembrane helix</keyword>
<keyword evidence="3" id="KW-1185">Reference proteome</keyword>
<accession>A0A811KTD0</accession>
<sequence length="272" mass="31063">MGNQLSEFKESWKEKRKEEAFSKIEEVRSKLVDRSNYEEKTGLERLKDFYDLDKVSLERYIVTEGTRRTFYITFIIGGLLNFKEVENRVELYASGKNFGSPRNQIIRKTDFKILQFMKNGFKYSLKCSFICGLVLVANTHAILLTNRFQYWYPPVVTGASNMLFQAALSGIATPLGINGIIQAGILGGTLGGMISSVMFLLGLYKNADSANDTYNICRETLEAEMDKNQQRQTKIRNYMYSEGISVMARAEHLLKQKEEEEKLNSGLDNISD</sequence>
<feature type="transmembrane region" description="Helical" evidence="1">
    <location>
        <begin position="183"/>
        <end position="204"/>
    </location>
</feature>
<name>A0A811KTD0_9BILA</name>
<dbReference type="OrthoDB" id="5868184at2759"/>
<evidence type="ECO:0000313" key="3">
    <source>
        <dbReference type="Proteomes" id="UP000614601"/>
    </source>
</evidence>
<dbReference type="AlphaFoldDB" id="A0A811KTD0"/>
<dbReference type="Proteomes" id="UP000614601">
    <property type="component" value="Unassembled WGS sequence"/>
</dbReference>
<dbReference type="EMBL" id="CAJFDH010000004">
    <property type="protein sequence ID" value="CAD5219848.1"/>
    <property type="molecule type" value="Genomic_DNA"/>
</dbReference>
<organism evidence="2 3">
    <name type="scientific">Bursaphelenchus okinawaensis</name>
    <dbReference type="NCBI Taxonomy" id="465554"/>
    <lineage>
        <taxon>Eukaryota</taxon>
        <taxon>Metazoa</taxon>
        <taxon>Ecdysozoa</taxon>
        <taxon>Nematoda</taxon>
        <taxon>Chromadorea</taxon>
        <taxon>Rhabditida</taxon>
        <taxon>Tylenchina</taxon>
        <taxon>Tylenchomorpha</taxon>
        <taxon>Aphelenchoidea</taxon>
        <taxon>Aphelenchoididae</taxon>
        <taxon>Bursaphelenchus</taxon>
    </lineage>
</organism>
<feature type="transmembrane region" description="Helical" evidence="1">
    <location>
        <begin position="123"/>
        <end position="144"/>
    </location>
</feature>
<dbReference type="EMBL" id="CAJFCW020000004">
    <property type="protein sequence ID" value="CAG9112950.1"/>
    <property type="molecule type" value="Genomic_DNA"/>
</dbReference>
<keyword evidence="1" id="KW-0812">Transmembrane</keyword>